<dbReference type="Proteomes" id="UP001605036">
    <property type="component" value="Unassembled WGS sequence"/>
</dbReference>
<protein>
    <submittedName>
        <fullName evidence="1">Uncharacterized protein</fullName>
    </submittedName>
</protein>
<proteinExistence type="predicted"/>
<dbReference type="AlphaFoldDB" id="A0ABD1Y1Q9"/>
<gene>
    <name evidence="1" type="ORF">R1flu_025793</name>
</gene>
<sequence>MSELIWAQRYKLATPDDSGGYATEPSESSSRKWEFNKSAFGRRLPPSEAQRVPYYLAMSGTTPIAWFMVEQELIEPCLGLAV</sequence>
<reference evidence="1 2" key="1">
    <citation type="submission" date="2024-09" db="EMBL/GenBank/DDBJ databases">
        <title>Chromosome-scale assembly of Riccia fluitans.</title>
        <authorList>
            <person name="Paukszto L."/>
            <person name="Sawicki J."/>
            <person name="Karawczyk K."/>
            <person name="Piernik-Szablinska J."/>
            <person name="Szczecinska M."/>
            <person name="Mazdziarz M."/>
        </authorList>
    </citation>
    <scope>NUCLEOTIDE SEQUENCE [LARGE SCALE GENOMIC DNA]</scope>
    <source>
        <strain evidence="1">Rf_01</strain>
        <tissue evidence="1">Aerial parts of the thallus</tissue>
    </source>
</reference>
<dbReference type="EMBL" id="JBHFFA010000007">
    <property type="protein sequence ID" value="KAL2614101.1"/>
    <property type="molecule type" value="Genomic_DNA"/>
</dbReference>
<name>A0ABD1Y1Q9_9MARC</name>
<evidence type="ECO:0000313" key="1">
    <source>
        <dbReference type="EMBL" id="KAL2614101.1"/>
    </source>
</evidence>
<organism evidence="1 2">
    <name type="scientific">Riccia fluitans</name>
    <dbReference type="NCBI Taxonomy" id="41844"/>
    <lineage>
        <taxon>Eukaryota</taxon>
        <taxon>Viridiplantae</taxon>
        <taxon>Streptophyta</taxon>
        <taxon>Embryophyta</taxon>
        <taxon>Marchantiophyta</taxon>
        <taxon>Marchantiopsida</taxon>
        <taxon>Marchantiidae</taxon>
        <taxon>Marchantiales</taxon>
        <taxon>Ricciaceae</taxon>
        <taxon>Riccia</taxon>
    </lineage>
</organism>
<comment type="caution">
    <text evidence="1">The sequence shown here is derived from an EMBL/GenBank/DDBJ whole genome shotgun (WGS) entry which is preliminary data.</text>
</comment>
<accession>A0ABD1Y1Q9</accession>
<evidence type="ECO:0000313" key="2">
    <source>
        <dbReference type="Proteomes" id="UP001605036"/>
    </source>
</evidence>
<keyword evidence="2" id="KW-1185">Reference proteome</keyword>